<dbReference type="OrthoDB" id="415825at2759"/>
<keyword evidence="5 12" id="KW-0812">Transmembrane</keyword>
<dbReference type="GO" id="GO:0008202">
    <property type="term" value="P:steroid metabolic process"/>
    <property type="evidence" value="ECO:0007669"/>
    <property type="project" value="TreeGrafter"/>
</dbReference>
<evidence type="ECO:0000256" key="10">
    <source>
        <dbReference type="ARBA" id="ARBA00051033"/>
    </source>
</evidence>
<dbReference type="GO" id="GO:0050614">
    <property type="term" value="F:Delta24-sterol reductase activity"/>
    <property type="evidence" value="ECO:0007669"/>
    <property type="project" value="UniProtKB-EC"/>
</dbReference>
<feature type="domain" description="FAD-binding PCMH-type" evidence="13">
    <location>
        <begin position="44"/>
        <end position="220"/>
    </location>
</feature>
<evidence type="ECO:0000256" key="9">
    <source>
        <dbReference type="ARBA" id="ARBA00023140"/>
    </source>
</evidence>
<dbReference type="AlphaFoldDB" id="A0A9Q0N5M9"/>
<dbReference type="Pfam" id="PF01565">
    <property type="entry name" value="FAD_binding_4"/>
    <property type="match status" value="1"/>
</dbReference>
<evidence type="ECO:0000259" key="13">
    <source>
        <dbReference type="PROSITE" id="PS51387"/>
    </source>
</evidence>
<proteinExistence type="predicted"/>
<dbReference type="GO" id="GO:0000246">
    <property type="term" value="F:Delta24(24-1) sterol reductase activity"/>
    <property type="evidence" value="ECO:0007669"/>
    <property type="project" value="TreeGrafter"/>
</dbReference>
<comment type="catalytic activity">
    <reaction evidence="10">
        <text>lanosterol + NADPH + H(+) = 24,25-dihydrolanosterol + NADP(+)</text>
        <dbReference type="Rhea" id="RHEA:33919"/>
        <dbReference type="ChEBI" id="CHEBI:15378"/>
        <dbReference type="ChEBI" id="CHEBI:16521"/>
        <dbReference type="ChEBI" id="CHEBI:28113"/>
        <dbReference type="ChEBI" id="CHEBI:57783"/>
        <dbReference type="ChEBI" id="CHEBI:58349"/>
    </reaction>
    <physiologicalReaction direction="left-to-right" evidence="10">
        <dbReference type="Rhea" id="RHEA:33920"/>
    </physiologicalReaction>
</comment>
<dbReference type="GO" id="GO:0016020">
    <property type="term" value="C:membrane"/>
    <property type="evidence" value="ECO:0007669"/>
    <property type="project" value="UniProtKB-SubCell"/>
</dbReference>
<comment type="subunit">
    <text evidence="3">Homodimer.</text>
</comment>
<evidence type="ECO:0000256" key="2">
    <source>
        <dbReference type="ARBA" id="ARBA00004275"/>
    </source>
</evidence>
<evidence type="ECO:0000256" key="8">
    <source>
        <dbReference type="ARBA" id="ARBA00023136"/>
    </source>
</evidence>
<dbReference type="EMBL" id="WJQU01000002">
    <property type="protein sequence ID" value="KAJ6643622.1"/>
    <property type="molecule type" value="Genomic_DNA"/>
</dbReference>
<dbReference type="InterPro" id="IPR040165">
    <property type="entry name" value="Diminuto-like"/>
</dbReference>
<evidence type="ECO:0000256" key="1">
    <source>
        <dbReference type="ARBA" id="ARBA00004167"/>
    </source>
</evidence>
<dbReference type="InterPro" id="IPR036318">
    <property type="entry name" value="FAD-bd_PCMH-like_sf"/>
</dbReference>
<keyword evidence="9" id="KW-0576">Peroxisome</keyword>
<keyword evidence="7" id="KW-0560">Oxidoreductase</keyword>
<comment type="catalytic activity">
    <reaction evidence="11">
        <text>5alpha-cholest-8-en-3beta-ol + NADP(+) = zymosterol + NADPH + H(+)</text>
        <dbReference type="Rhea" id="RHEA:36399"/>
        <dbReference type="ChEBI" id="CHEBI:15378"/>
        <dbReference type="ChEBI" id="CHEBI:16608"/>
        <dbReference type="ChEBI" id="CHEBI:18252"/>
        <dbReference type="ChEBI" id="CHEBI:57783"/>
        <dbReference type="ChEBI" id="CHEBI:58349"/>
        <dbReference type="EC" id="1.3.1.72"/>
    </reaction>
    <physiologicalReaction direction="right-to-left" evidence="11">
        <dbReference type="Rhea" id="RHEA:36401"/>
    </physiologicalReaction>
</comment>
<dbReference type="InterPro" id="IPR016166">
    <property type="entry name" value="FAD-bd_PCMH"/>
</dbReference>
<evidence type="ECO:0000256" key="7">
    <source>
        <dbReference type="ARBA" id="ARBA00023002"/>
    </source>
</evidence>
<evidence type="ECO:0000256" key="5">
    <source>
        <dbReference type="ARBA" id="ARBA00022692"/>
    </source>
</evidence>
<dbReference type="PANTHER" id="PTHR10801">
    <property type="entry name" value="24-DEHYDROCHOLESTEROL REDUCTASE"/>
    <property type="match status" value="1"/>
</dbReference>
<dbReference type="GO" id="GO:0005777">
    <property type="term" value="C:peroxisome"/>
    <property type="evidence" value="ECO:0007669"/>
    <property type="project" value="UniProtKB-SubCell"/>
</dbReference>
<feature type="transmembrane region" description="Helical" evidence="12">
    <location>
        <begin position="16"/>
        <end position="38"/>
    </location>
</feature>
<organism evidence="14 15">
    <name type="scientific">Pseudolycoriella hygida</name>
    <dbReference type="NCBI Taxonomy" id="35572"/>
    <lineage>
        <taxon>Eukaryota</taxon>
        <taxon>Metazoa</taxon>
        <taxon>Ecdysozoa</taxon>
        <taxon>Arthropoda</taxon>
        <taxon>Hexapoda</taxon>
        <taxon>Insecta</taxon>
        <taxon>Pterygota</taxon>
        <taxon>Neoptera</taxon>
        <taxon>Endopterygota</taxon>
        <taxon>Diptera</taxon>
        <taxon>Nematocera</taxon>
        <taxon>Sciaroidea</taxon>
        <taxon>Sciaridae</taxon>
        <taxon>Pseudolycoriella</taxon>
    </lineage>
</organism>
<sequence>MTKNGRSLLEIILIDYRWVFVCFFLLPISFLYNFFYYARNVIVFRLNTAPKKHDNKVKNIQRQVQEWRKSGMKTKMCTARPGWQMMSFRRPLYKNYFTQIDCNLIDILEVDVSRRVIRVEPMVNMGQISATLAKLGWTIAIVPELDDLTVGGLVMGTGIESSSHLYGLFQHICVSYELVLADGSAIKCSKDENSELFYAVPWSYGTLGFLTAVEIKIIPASKYIRLKYEPVRGLKSLCQQFDKAASNKNNCFVEALQFSTDEAVIMTGVKVNDDEVEHNKV</sequence>
<dbReference type="EC" id="1.3.1.72" evidence="4"/>
<protein>
    <recommendedName>
        <fullName evidence="4">Delta(24)-sterol reductase</fullName>
        <ecNumber evidence="4">1.3.1.72</ecNumber>
    </recommendedName>
</protein>
<evidence type="ECO:0000256" key="11">
    <source>
        <dbReference type="ARBA" id="ARBA00052927"/>
    </source>
</evidence>
<dbReference type="PANTHER" id="PTHR10801:SF0">
    <property type="entry name" value="DELTA(24)-STEROL REDUCTASE"/>
    <property type="match status" value="1"/>
</dbReference>
<evidence type="ECO:0000256" key="6">
    <source>
        <dbReference type="ARBA" id="ARBA00022989"/>
    </source>
</evidence>
<evidence type="ECO:0000313" key="15">
    <source>
        <dbReference type="Proteomes" id="UP001151699"/>
    </source>
</evidence>
<comment type="subcellular location">
    <subcellularLocation>
        <location evidence="1">Membrane</location>
        <topology evidence="1">Single-pass membrane protein</topology>
    </subcellularLocation>
    <subcellularLocation>
        <location evidence="2">Peroxisome</location>
    </subcellularLocation>
</comment>
<keyword evidence="15" id="KW-1185">Reference proteome</keyword>
<keyword evidence="6 12" id="KW-1133">Transmembrane helix</keyword>
<dbReference type="Gene3D" id="3.30.465.10">
    <property type="match status" value="1"/>
</dbReference>
<dbReference type="SUPFAM" id="SSF56176">
    <property type="entry name" value="FAD-binding/transporter-associated domain-like"/>
    <property type="match status" value="1"/>
</dbReference>
<dbReference type="PROSITE" id="PS51387">
    <property type="entry name" value="FAD_PCMH"/>
    <property type="match status" value="1"/>
</dbReference>
<reference evidence="14" key="1">
    <citation type="submission" date="2022-07" db="EMBL/GenBank/DDBJ databases">
        <authorList>
            <person name="Trinca V."/>
            <person name="Uliana J.V.C."/>
            <person name="Torres T.T."/>
            <person name="Ward R.J."/>
            <person name="Monesi N."/>
        </authorList>
    </citation>
    <scope>NUCLEOTIDE SEQUENCE</scope>
    <source>
        <strain evidence="14">HSMRA1968</strain>
        <tissue evidence="14">Whole embryos</tissue>
    </source>
</reference>
<keyword evidence="8 12" id="KW-0472">Membrane</keyword>
<dbReference type="InterPro" id="IPR006094">
    <property type="entry name" value="Oxid_FAD_bind_N"/>
</dbReference>
<evidence type="ECO:0000313" key="14">
    <source>
        <dbReference type="EMBL" id="KAJ6643622.1"/>
    </source>
</evidence>
<gene>
    <name evidence="14" type="primary">Dhcr24</name>
    <name evidence="14" type="ORF">Bhyg_08585</name>
</gene>
<dbReference type="Proteomes" id="UP001151699">
    <property type="component" value="Chromosome B"/>
</dbReference>
<dbReference type="FunFam" id="3.30.465.10:FF:000006">
    <property type="entry name" value="Delta(24)-sterol reductase"/>
    <property type="match status" value="1"/>
</dbReference>
<accession>A0A9Q0N5M9</accession>
<evidence type="ECO:0000256" key="12">
    <source>
        <dbReference type="SAM" id="Phobius"/>
    </source>
</evidence>
<evidence type="ECO:0000256" key="3">
    <source>
        <dbReference type="ARBA" id="ARBA00011738"/>
    </source>
</evidence>
<dbReference type="InterPro" id="IPR016169">
    <property type="entry name" value="FAD-bd_PCMH_sub2"/>
</dbReference>
<name>A0A9Q0N5M9_9DIPT</name>
<evidence type="ECO:0000256" key="4">
    <source>
        <dbReference type="ARBA" id="ARBA00012405"/>
    </source>
</evidence>
<comment type="caution">
    <text evidence="14">The sequence shown here is derived from an EMBL/GenBank/DDBJ whole genome shotgun (WGS) entry which is preliminary data.</text>
</comment>
<dbReference type="GO" id="GO:0071949">
    <property type="term" value="F:FAD binding"/>
    <property type="evidence" value="ECO:0007669"/>
    <property type="project" value="InterPro"/>
</dbReference>